<dbReference type="PRINTS" id="PR00786">
    <property type="entry name" value="NEPRILYSIN"/>
</dbReference>
<organism evidence="10 11">
    <name type="scientific">Hufsiella arboris</name>
    <dbReference type="NCBI Taxonomy" id="2695275"/>
    <lineage>
        <taxon>Bacteria</taxon>
        <taxon>Pseudomonadati</taxon>
        <taxon>Bacteroidota</taxon>
        <taxon>Sphingobacteriia</taxon>
        <taxon>Sphingobacteriales</taxon>
        <taxon>Sphingobacteriaceae</taxon>
        <taxon>Hufsiella</taxon>
    </lineage>
</organism>
<comment type="similarity">
    <text evidence="2">Belongs to the peptidase M13 family.</text>
</comment>
<dbReference type="InterPro" id="IPR018497">
    <property type="entry name" value="Peptidase_M13_C"/>
</dbReference>
<dbReference type="GO" id="GO:0005886">
    <property type="term" value="C:plasma membrane"/>
    <property type="evidence" value="ECO:0007669"/>
    <property type="project" value="TreeGrafter"/>
</dbReference>
<evidence type="ECO:0000256" key="3">
    <source>
        <dbReference type="ARBA" id="ARBA00022670"/>
    </source>
</evidence>
<gene>
    <name evidence="10" type="ORF">GS399_11410</name>
</gene>
<evidence type="ECO:0000256" key="7">
    <source>
        <dbReference type="ARBA" id="ARBA00023049"/>
    </source>
</evidence>
<evidence type="ECO:0000256" key="4">
    <source>
        <dbReference type="ARBA" id="ARBA00022723"/>
    </source>
</evidence>
<feature type="domain" description="Peptidase M13 C-terminal" evidence="8">
    <location>
        <begin position="480"/>
        <end position="683"/>
    </location>
</feature>
<evidence type="ECO:0000313" key="11">
    <source>
        <dbReference type="Proteomes" id="UP000466586"/>
    </source>
</evidence>
<dbReference type="EMBL" id="WVHT01000005">
    <property type="protein sequence ID" value="MXV51579.1"/>
    <property type="molecule type" value="Genomic_DNA"/>
</dbReference>
<evidence type="ECO:0000259" key="9">
    <source>
        <dbReference type="Pfam" id="PF05649"/>
    </source>
</evidence>
<keyword evidence="5" id="KW-0378">Hydrolase</keyword>
<dbReference type="GO" id="GO:0046872">
    <property type="term" value="F:metal ion binding"/>
    <property type="evidence" value="ECO:0007669"/>
    <property type="project" value="UniProtKB-KW"/>
</dbReference>
<sequence>MRSTLTKLVLTCLAGTFIFHSCTRNKEEKYKVYAEHDPLIKNIDSTISPGEDFFRYANGTWIKKNPIPGAYSSWSIGNVVVEEIRNNLRKISEEAQKDPSKSRSSQKIGDFYASGMDTVGIEKAGLKELQNDFNRIKNLKTPADVINTAAYLTTIGIDNIFGPYVAQDDKNSSKMMLQFYQSGLGLPNRDYYFNTDARTSKIREDYKNKHLPKMLELSGYTAGDAGEAAKKVYAIEKFLADSSRKLEDLRDPYANYHKYTIAQFNKVTPGISWGPLLDGMGIKGIDTVIVGQPEYYTAVSAALVKFPIDDWKAYLQWKLVSDLSSFLKKDIDNEHFRFYGTVISGRTEQLPRWKRVIDAENSLMSEILGQLFVKEYFPEEAKERYTKLVKAIKDELQDHIQKLDWMSQATKEKAIYKLSKVNAKVGYPDKWKDYSSLKISKDSYVRNVINCNRWNYTNSIAKLGKPVDRTEWSMSPQTYNAYYNPSNNEIVLPAAIFTIPGVKDDQVDDAVVYGYAAASTIGHEITHGFDDQGRQYDEQGNLKAWWTNTDSAKFAGRADMLVKQFNGYKLLDSLHINGKATLGENIADLGGIVLGLDAFKKTEQYKEGRKINGLTPVQRYFMGYALGWLGHERDESLANQLLTDVHSPGFMRVNGPFQDVPEFYEAFGIKKGDKMYLAPEKRVKIW</sequence>
<keyword evidence="11" id="KW-1185">Reference proteome</keyword>
<evidence type="ECO:0000256" key="2">
    <source>
        <dbReference type="ARBA" id="ARBA00007357"/>
    </source>
</evidence>
<dbReference type="CDD" id="cd08662">
    <property type="entry name" value="M13"/>
    <property type="match status" value="1"/>
</dbReference>
<keyword evidence="7" id="KW-0482">Metalloprotease</keyword>
<name>A0A7K1YBW6_9SPHI</name>
<keyword evidence="4" id="KW-0479">Metal-binding</keyword>
<dbReference type="PANTHER" id="PTHR11733">
    <property type="entry name" value="ZINC METALLOPROTEASE FAMILY M13 NEPRILYSIN-RELATED"/>
    <property type="match status" value="1"/>
</dbReference>
<reference evidence="10 11" key="1">
    <citation type="submission" date="2019-11" db="EMBL/GenBank/DDBJ databases">
        <title>Pedobacter sp. HMF7647 Genome sequencing and assembly.</title>
        <authorList>
            <person name="Kang H."/>
            <person name="Kim H."/>
            <person name="Joh K."/>
        </authorList>
    </citation>
    <scope>NUCLEOTIDE SEQUENCE [LARGE SCALE GENOMIC DNA]</scope>
    <source>
        <strain evidence="10 11">HMF7647</strain>
    </source>
</reference>
<accession>A0A7K1YBW6</accession>
<evidence type="ECO:0000259" key="8">
    <source>
        <dbReference type="Pfam" id="PF01431"/>
    </source>
</evidence>
<evidence type="ECO:0000256" key="6">
    <source>
        <dbReference type="ARBA" id="ARBA00022833"/>
    </source>
</evidence>
<dbReference type="GO" id="GO:0004222">
    <property type="term" value="F:metalloendopeptidase activity"/>
    <property type="evidence" value="ECO:0007669"/>
    <property type="project" value="InterPro"/>
</dbReference>
<dbReference type="PANTHER" id="PTHR11733:SF167">
    <property type="entry name" value="FI17812P1-RELATED"/>
    <property type="match status" value="1"/>
</dbReference>
<protein>
    <submittedName>
        <fullName evidence="10">M13 family peptidase</fullName>
    </submittedName>
</protein>
<dbReference type="RefSeq" id="WP_160844765.1">
    <property type="nucleotide sequence ID" value="NZ_WVHT01000005.1"/>
</dbReference>
<comment type="cofactor">
    <cofactor evidence="1">
        <name>Zn(2+)</name>
        <dbReference type="ChEBI" id="CHEBI:29105"/>
    </cofactor>
</comment>
<dbReference type="PROSITE" id="PS51885">
    <property type="entry name" value="NEPRILYSIN"/>
    <property type="match status" value="1"/>
</dbReference>
<dbReference type="SUPFAM" id="SSF55486">
    <property type="entry name" value="Metalloproteases ('zincins'), catalytic domain"/>
    <property type="match status" value="1"/>
</dbReference>
<feature type="domain" description="Peptidase M13 N-terminal" evidence="9">
    <location>
        <begin position="49"/>
        <end position="428"/>
    </location>
</feature>
<proteinExistence type="inferred from homology"/>
<dbReference type="InterPro" id="IPR000718">
    <property type="entry name" value="Peptidase_M13"/>
</dbReference>
<evidence type="ECO:0000256" key="1">
    <source>
        <dbReference type="ARBA" id="ARBA00001947"/>
    </source>
</evidence>
<evidence type="ECO:0000313" key="10">
    <source>
        <dbReference type="EMBL" id="MXV51579.1"/>
    </source>
</evidence>
<dbReference type="GO" id="GO:0016485">
    <property type="term" value="P:protein processing"/>
    <property type="evidence" value="ECO:0007669"/>
    <property type="project" value="TreeGrafter"/>
</dbReference>
<dbReference type="InterPro" id="IPR042089">
    <property type="entry name" value="Peptidase_M13_dom_2"/>
</dbReference>
<evidence type="ECO:0000256" key="5">
    <source>
        <dbReference type="ARBA" id="ARBA00022801"/>
    </source>
</evidence>
<dbReference type="Pfam" id="PF01431">
    <property type="entry name" value="Peptidase_M13"/>
    <property type="match status" value="1"/>
</dbReference>
<dbReference type="Gene3D" id="1.10.1380.10">
    <property type="entry name" value="Neutral endopeptidase , domain2"/>
    <property type="match status" value="1"/>
</dbReference>
<keyword evidence="6" id="KW-0862">Zinc</keyword>
<dbReference type="InterPro" id="IPR024079">
    <property type="entry name" value="MetalloPept_cat_dom_sf"/>
</dbReference>
<keyword evidence="3" id="KW-0645">Protease</keyword>
<dbReference type="Pfam" id="PF05649">
    <property type="entry name" value="Peptidase_M13_N"/>
    <property type="match status" value="1"/>
</dbReference>
<dbReference type="AlphaFoldDB" id="A0A7K1YBW6"/>
<comment type="caution">
    <text evidence="10">The sequence shown here is derived from an EMBL/GenBank/DDBJ whole genome shotgun (WGS) entry which is preliminary data.</text>
</comment>
<dbReference type="InterPro" id="IPR008753">
    <property type="entry name" value="Peptidase_M13_N"/>
</dbReference>
<dbReference type="Gene3D" id="3.40.390.10">
    <property type="entry name" value="Collagenase (Catalytic Domain)"/>
    <property type="match status" value="1"/>
</dbReference>
<dbReference type="Proteomes" id="UP000466586">
    <property type="component" value="Unassembled WGS sequence"/>
</dbReference>